<dbReference type="EMBL" id="JABWUV010000002">
    <property type="protein sequence ID" value="KAF6379113.1"/>
    <property type="molecule type" value="Genomic_DNA"/>
</dbReference>
<keyword evidence="1" id="KW-1133">Transmembrane helix</keyword>
<accession>A0A7J7ZXX9</accession>
<keyword evidence="1" id="KW-0472">Membrane</keyword>
<name>A0A7J7ZXX9_MYOMY</name>
<evidence type="ECO:0000313" key="3">
    <source>
        <dbReference type="Proteomes" id="UP000527355"/>
    </source>
</evidence>
<proteinExistence type="predicted"/>
<evidence type="ECO:0000256" key="1">
    <source>
        <dbReference type="SAM" id="Phobius"/>
    </source>
</evidence>
<feature type="transmembrane region" description="Helical" evidence="1">
    <location>
        <begin position="71"/>
        <end position="93"/>
    </location>
</feature>
<evidence type="ECO:0000313" key="2">
    <source>
        <dbReference type="EMBL" id="KAF6379113.1"/>
    </source>
</evidence>
<sequence length="123" mass="14070">MFGETHESVVMKAISLQNSQSTKKKSIYHFPIGESRLSLGSLRYKVQQQLTLTASDRQTLMGSSQCQCIHLWARFLFTTWFCTINLILLFIFLRCIIIPSIIKHSGYLGEFLILANLFIPEAP</sequence>
<gene>
    <name evidence="2" type="ORF">mMyoMyo1_009947</name>
</gene>
<dbReference type="Proteomes" id="UP000527355">
    <property type="component" value="Unassembled WGS sequence"/>
</dbReference>
<keyword evidence="1" id="KW-0812">Transmembrane</keyword>
<dbReference type="AlphaFoldDB" id="A0A7J7ZXX9"/>
<reference evidence="2 3" key="1">
    <citation type="journal article" date="2020" name="Nature">
        <title>Six reference-quality genomes reveal evolution of bat adaptations.</title>
        <authorList>
            <person name="Jebb D."/>
            <person name="Huang Z."/>
            <person name="Pippel M."/>
            <person name="Hughes G.M."/>
            <person name="Lavrichenko K."/>
            <person name="Devanna P."/>
            <person name="Winkler S."/>
            <person name="Jermiin L.S."/>
            <person name="Skirmuntt E.C."/>
            <person name="Katzourakis A."/>
            <person name="Burkitt-Gray L."/>
            <person name="Ray D.A."/>
            <person name="Sullivan K.A.M."/>
            <person name="Roscito J.G."/>
            <person name="Kirilenko B.M."/>
            <person name="Davalos L.M."/>
            <person name="Corthals A.P."/>
            <person name="Power M.L."/>
            <person name="Jones G."/>
            <person name="Ransome R.D."/>
            <person name="Dechmann D.K.N."/>
            <person name="Locatelli A.G."/>
            <person name="Puechmaille S.J."/>
            <person name="Fedrigo O."/>
            <person name="Jarvis E.D."/>
            <person name="Hiller M."/>
            <person name="Vernes S.C."/>
            <person name="Myers E.W."/>
            <person name="Teeling E.C."/>
        </authorList>
    </citation>
    <scope>NUCLEOTIDE SEQUENCE [LARGE SCALE GENOMIC DNA]</scope>
    <source>
        <strain evidence="2">MMyoMyo1</strain>
        <tissue evidence="2">Flight muscle</tissue>
    </source>
</reference>
<comment type="caution">
    <text evidence="2">The sequence shown here is derived from an EMBL/GenBank/DDBJ whole genome shotgun (WGS) entry which is preliminary data.</text>
</comment>
<organism evidence="2 3">
    <name type="scientific">Myotis myotis</name>
    <name type="common">Greater mouse-eared bat</name>
    <name type="synonym">Vespertilio myotis</name>
    <dbReference type="NCBI Taxonomy" id="51298"/>
    <lineage>
        <taxon>Eukaryota</taxon>
        <taxon>Metazoa</taxon>
        <taxon>Chordata</taxon>
        <taxon>Craniata</taxon>
        <taxon>Vertebrata</taxon>
        <taxon>Euteleostomi</taxon>
        <taxon>Mammalia</taxon>
        <taxon>Eutheria</taxon>
        <taxon>Laurasiatheria</taxon>
        <taxon>Chiroptera</taxon>
        <taxon>Yangochiroptera</taxon>
        <taxon>Vespertilionidae</taxon>
        <taxon>Myotis</taxon>
    </lineage>
</organism>
<protein>
    <submittedName>
        <fullName evidence="2">Uncharacterized protein</fullName>
    </submittedName>
</protein>
<keyword evidence="3" id="KW-1185">Reference proteome</keyword>